<reference evidence="1" key="1">
    <citation type="journal article" date="2023" name="G3 (Bethesda)">
        <title>A reference genome for the long-term kleptoplast-retaining sea slug Elysia crispata morphotype clarki.</title>
        <authorList>
            <person name="Eastman K.E."/>
            <person name="Pendleton A.L."/>
            <person name="Shaikh M.A."/>
            <person name="Suttiyut T."/>
            <person name="Ogas R."/>
            <person name="Tomko P."/>
            <person name="Gavelis G."/>
            <person name="Widhalm J.R."/>
            <person name="Wisecaver J.H."/>
        </authorList>
    </citation>
    <scope>NUCLEOTIDE SEQUENCE</scope>
    <source>
        <strain evidence="1">ECLA1</strain>
    </source>
</reference>
<gene>
    <name evidence="1" type="ORF">RRG08_002942</name>
</gene>
<dbReference type="Proteomes" id="UP001283361">
    <property type="component" value="Unassembled WGS sequence"/>
</dbReference>
<evidence type="ECO:0000313" key="2">
    <source>
        <dbReference type="Proteomes" id="UP001283361"/>
    </source>
</evidence>
<dbReference type="AlphaFoldDB" id="A0AAE1APG1"/>
<name>A0AAE1APG1_9GAST</name>
<protein>
    <submittedName>
        <fullName evidence="1">Uncharacterized protein</fullName>
    </submittedName>
</protein>
<proteinExistence type="predicted"/>
<sequence length="69" mass="7914">MNNQTHVRTRTVCLSKVIATYRLSKLLRQMKNLNISTELSFVDLLSTMRLIGYLATLQKVVQFSKVLSV</sequence>
<dbReference type="EMBL" id="JAWDGP010001468">
    <property type="protein sequence ID" value="KAK3791587.1"/>
    <property type="molecule type" value="Genomic_DNA"/>
</dbReference>
<comment type="caution">
    <text evidence="1">The sequence shown here is derived from an EMBL/GenBank/DDBJ whole genome shotgun (WGS) entry which is preliminary data.</text>
</comment>
<accession>A0AAE1APG1</accession>
<keyword evidence="2" id="KW-1185">Reference proteome</keyword>
<evidence type="ECO:0000313" key="1">
    <source>
        <dbReference type="EMBL" id="KAK3791587.1"/>
    </source>
</evidence>
<organism evidence="1 2">
    <name type="scientific">Elysia crispata</name>
    <name type="common">lettuce slug</name>
    <dbReference type="NCBI Taxonomy" id="231223"/>
    <lineage>
        <taxon>Eukaryota</taxon>
        <taxon>Metazoa</taxon>
        <taxon>Spiralia</taxon>
        <taxon>Lophotrochozoa</taxon>
        <taxon>Mollusca</taxon>
        <taxon>Gastropoda</taxon>
        <taxon>Heterobranchia</taxon>
        <taxon>Euthyneura</taxon>
        <taxon>Panpulmonata</taxon>
        <taxon>Sacoglossa</taxon>
        <taxon>Placobranchoidea</taxon>
        <taxon>Plakobranchidae</taxon>
        <taxon>Elysia</taxon>
    </lineage>
</organism>